<dbReference type="AlphaFoldDB" id="A0A914HAX4"/>
<evidence type="ECO:0000313" key="4">
    <source>
        <dbReference type="WBParaSite" id="Gr19_v10_g1568.t1"/>
    </source>
</evidence>
<protein>
    <submittedName>
        <fullName evidence="4">Uncharacterized protein</fullName>
    </submittedName>
</protein>
<dbReference type="PANTHER" id="PTHR31283:SF5">
    <property type="entry name" value="EKC_KEOPS COMPLEX SUBUNIT LAGE3"/>
    <property type="match status" value="1"/>
</dbReference>
<keyword evidence="3" id="KW-1185">Reference proteome</keyword>
<proteinExistence type="inferred from homology"/>
<dbReference type="GO" id="GO:0000408">
    <property type="term" value="C:EKC/KEOPS complex"/>
    <property type="evidence" value="ECO:0007669"/>
    <property type="project" value="TreeGrafter"/>
</dbReference>
<accession>A0A914HAX4</accession>
<evidence type="ECO:0000256" key="2">
    <source>
        <dbReference type="SAM" id="MobiDB-lite"/>
    </source>
</evidence>
<dbReference type="GO" id="GO:0070525">
    <property type="term" value="P:tRNA threonylcarbamoyladenosine metabolic process"/>
    <property type="evidence" value="ECO:0007669"/>
    <property type="project" value="TreeGrafter"/>
</dbReference>
<reference evidence="4" key="1">
    <citation type="submission" date="2022-11" db="UniProtKB">
        <authorList>
            <consortium name="WormBaseParasite"/>
        </authorList>
    </citation>
    <scope>IDENTIFICATION</scope>
</reference>
<evidence type="ECO:0000313" key="3">
    <source>
        <dbReference type="Proteomes" id="UP000887572"/>
    </source>
</evidence>
<comment type="similarity">
    <text evidence="1">Belongs to the CTAG/PCC1 family.</text>
</comment>
<feature type="region of interest" description="Disordered" evidence="2">
    <location>
        <begin position="1"/>
        <end position="23"/>
    </location>
</feature>
<organism evidence="3 4">
    <name type="scientific">Globodera rostochiensis</name>
    <name type="common">Golden nematode worm</name>
    <name type="synonym">Heterodera rostochiensis</name>
    <dbReference type="NCBI Taxonomy" id="31243"/>
    <lineage>
        <taxon>Eukaryota</taxon>
        <taxon>Metazoa</taxon>
        <taxon>Ecdysozoa</taxon>
        <taxon>Nematoda</taxon>
        <taxon>Chromadorea</taxon>
        <taxon>Rhabditida</taxon>
        <taxon>Tylenchina</taxon>
        <taxon>Tylenchomorpha</taxon>
        <taxon>Tylenchoidea</taxon>
        <taxon>Heteroderidae</taxon>
        <taxon>Heteroderinae</taxon>
        <taxon>Globodera</taxon>
    </lineage>
</organism>
<dbReference type="Pfam" id="PF09341">
    <property type="entry name" value="Pcc1"/>
    <property type="match status" value="1"/>
</dbReference>
<dbReference type="InterPro" id="IPR015419">
    <property type="entry name" value="CTAG/Pcc1"/>
</dbReference>
<dbReference type="Proteomes" id="UP000887572">
    <property type="component" value="Unplaced"/>
</dbReference>
<dbReference type="PANTHER" id="PTHR31283">
    <property type="entry name" value="EKC/KEOPS COMPLEX SUBUNIT PCC1 FAMILY MEMBER"/>
    <property type="match status" value="1"/>
</dbReference>
<dbReference type="WBParaSite" id="Gr19_v10_g1568.t1">
    <property type="protein sequence ID" value="Gr19_v10_g1568.t1"/>
    <property type="gene ID" value="Gr19_v10_g1568"/>
</dbReference>
<sequence>MRSVNHLQIDRKPENSSSNTRLKPTNSICARLDFQERTKAEIILNALSVDKEPKRSKTKRQLSLDGTIIIANFFSDDQKSLMRSVNNFFDMCQLSRSCIDMASNYSLKPSEMPTKKKKNEGKK</sequence>
<dbReference type="Gene3D" id="3.30.310.50">
    <property type="entry name" value="Alpha-D-phosphohexomutase, C-terminal domain"/>
    <property type="match status" value="1"/>
</dbReference>
<evidence type="ECO:0000256" key="1">
    <source>
        <dbReference type="ARBA" id="ARBA00007073"/>
    </source>
</evidence>
<name>A0A914HAX4_GLORO</name>